<evidence type="ECO:0000313" key="7">
    <source>
        <dbReference type="Proteomes" id="UP001523369"/>
    </source>
</evidence>
<feature type="transmembrane region" description="Helical" evidence="4">
    <location>
        <begin position="128"/>
        <end position="153"/>
    </location>
</feature>
<dbReference type="Proteomes" id="UP001523369">
    <property type="component" value="Unassembled WGS sequence"/>
</dbReference>
<keyword evidence="4" id="KW-0472">Membrane</keyword>
<dbReference type="EMBL" id="JAMYJR010000001">
    <property type="protein sequence ID" value="MCO8269001.1"/>
    <property type="molecule type" value="Genomic_DNA"/>
</dbReference>
<evidence type="ECO:0000259" key="5">
    <source>
        <dbReference type="Pfam" id="PF13490"/>
    </source>
</evidence>
<keyword evidence="1" id="KW-0805">Transcription regulation</keyword>
<accession>A0ABT1DG13</accession>
<keyword evidence="4" id="KW-0812">Transmembrane</keyword>
<evidence type="ECO:0000313" key="6">
    <source>
        <dbReference type="EMBL" id="MCO8269001.1"/>
    </source>
</evidence>
<reference evidence="6 7" key="1">
    <citation type="submission" date="2022-06" db="EMBL/GenBank/DDBJ databases">
        <title>New Species of the Genus Actinoplanes, ActinopZanes ferrugineus.</title>
        <authorList>
            <person name="Ding P."/>
        </authorList>
    </citation>
    <scope>NUCLEOTIDE SEQUENCE [LARGE SCALE GENOMIC DNA]</scope>
    <source>
        <strain evidence="6 7">TRM88003</strain>
    </source>
</reference>
<keyword evidence="7" id="KW-1185">Reference proteome</keyword>
<organism evidence="6 7">
    <name type="scientific">Paractinoplanes aksuensis</name>
    <dbReference type="NCBI Taxonomy" id="2939490"/>
    <lineage>
        <taxon>Bacteria</taxon>
        <taxon>Bacillati</taxon>
        <taxon>Actinomycetota</taxon>
        <taxon>Actinomycetes</taxon>
        <taxon>Micromonosporales</taxon>
        <taxon>Micromonosporaceae</taxon>
        <taxon>Paractinoplanes</taxon>
    </lineage>
</organism>
<evidence type="ECO:0000256" key="4">
    <source>
        <dbReference type="SAM" id="Phobius"/>
    </source>
</evidence>
<feature type="transmembrane region" description="Helical" evidence="4">
    <location>
        <begin position="200"/>
        <end position="218"/>
    </location>
</feature>
<protein>
    <submittedName>
        <fullName evidence="6">Zf-HC2 domain-containing protein</fullName>
    </submittedName>
</protein>
<evidence type="ECO:0000256" key="2">
    <source>
        <dbReference type="ARBA" id="ARBA00023163"/>
    </source>
</evidence>
<gene>
    <name evidence="6" type="ORF">M1L60_00185</name>
</gene>
<sequence length="326" mass="33142">MLSAQLDGEDDPADRPAVDAHLAGCAGCREWLDRAATVNRLTSTSMATPPDLTAAILAALPTTRGDSSALPPRLGDLAAPSPTRGDPAAPPLTRGGLTALPSARGGVAASESVAVSGKGRWLSAMGRLPIAGALIVALAVVGAVQLILGLNQIGGGVVGAHVHTGLDATPGHLWHESAAWNVAVGAGYLFIALRRTRPSGLVPMLTAFVGTLLLLSINDLTAARVDLARLVSHGFVILGYLLIVALSRIPGGFVTSPPGARATGGGAWRARFGDGDSGEDESIAEPFRPGLRLVPPGPMTAQLTVVQATCSPGCRCAEPSPERQIA</sequence>
<comment type="caution">
    <text evidence="6">The sequence shown here is derived from an EMBL/GenBank/DDBJ whole genome shotgun (WGS) entry which is preliminary data.</text>
</comment>
<evidence type="ECO:0000256" key="1">
    <source>
        <dbReference type="ARBA" id="ARBA00023015"/>
    </source>
</evidence>
<feature type="transmembrane region" description="Helical" evidence="4">
    <location>
        <begin position="230"/>
        <end position="249"/>
    </location>
</feature>
<dbReference type="InterPro" id="IPR027383">
    <property type="entry name" value="Znf_put"/>
</dbReference>
<keyword evidence="4" id="KW-1133">Transmembrane helix</keyword>
<dbReference type="Gene3D" id="1.10.10.1320">
    <property type="entry name" value="Anti-sigma factor, zinc-finger domain"/>
    <property type="match status" value="1"/>
</dbReference>
<keyword evidence="2" id="KW-0804">Transcription</keyword>
<name>A0ABT1DG13_9ACTN</name>
<dbReference type="InterPro" id="IPR041916">
    <property type="entry name" value="Anti_sigma_zinc_sf"/>
</dbReference>
<dbReference type="Pfam" id="PF13490">
    <property type="entry name" value="zf-HC2"/>
    <property type="match status" value="1"/>
</dbReference>
<feature type="domain" description="Putative zinc-finger" evidence="5">
    <location>
        <begin position="1"/>
        <end position="29"/>
    </location>
</feature>
<evidence type="ECO:0000256" key="3">
    <source>
        <dbReference type="SAM" id="MobiDB-lite"/>
    </source>
</evidence>
<proteinExistence type="predicted"/>
<feature type="region of interest" description="Disordered" evidence="3">
    <location>
        <begin position="64"/>
        <end position="94"/>
    </location>
</feature>